<dbReference type="AlphaFoldDB" id="A0A318EDM5"/>
<evidence type="ECO:0000313" key="3">
    <source>
        <dbReference type="EMBL" id="PXV70601.1"/>
    </source>
</evidence>
<feature type="domain" description="Transcriptional repressor PaaX-like C-terminal" evidence="2">
    <location>
        <begin position="176"/>
        <end position="257"/>
    </location>
</feature>
<proteinExistence type="predicted"/>
<organism evidence="3 4">
    <name type="scientific">Sinimarinibacterium flocculans</name>
    <dbReference type="NCBI Taxonomy" id="985250"/>
    <lineage>
        <taxon>Bacteria</taxon>
        <taxon>Pseudomonadati</taxon>
        <taxon>Pseudomonadota</taxon>
        <taxon>Gammaproteobacteria</taxon>
        <taxon>Nevskiales</taxon>
        <taxon>Nevskiaceae</taxon>
        <taxon>Sinimarinibacterium</taxon>
    </lineage>
</organism>
<dbReference type="PANTHER" id="PTHR30319">
    <property type="entry name" value="PHENYLACETIC ACID REGULATOR-RELATED TRANSCRIPTIONAL REPRESSOR"/>
    <property type="match status" value="1"/>
</dbReference>
<dbReference type="InterPro" id="IPR013225">
    <property type="entry name" value="PaaX_C"/>
</dbReference>
<evidence type="ECO:0000259" key="1">
    <source>
        <dbReference type="Pfam" id="PF07848"/>
    </source>
</evidence>
<dbReference type="Gene3D" id="1.10.10.10">
    <property type="entry name" value="Winged helix-like DNA-binding domain superfamily/Winged helix DNA-binding domain"/>
    <property type="match status" value="1"/>
</dbReference>
<dbReference type="Proteomes" id="UP000248330">
    <property type="component" value="Unassembled WGS sequence"/>
</dbReference>
<sequence length="276" mass="30506">MTLHPPKPRSLILNLLLAADDATLGAREAIGACALFGIRENSVRVALARLSAAGLVEAAERGRYRLGPAAAGLAGEVASWRDAEQRTHDWHGEWIAVHAPPRLRGARRTPHEHERALAMLGLRELDPGLHLRPDNLAGGVDGVRKRLHALGLDEGTAVFVVRDLDAAGEARARALWDGKRLNRLYRERRTALERWMARAPGFDLDVAAREAYLHGNEAIRQLVFDPWLPAPLVDIAARRAFVDAVQRFDDFGHRIWRQLHQLPLPTGAAHGARALH</sequence>
<dbReference type="PANTHER" id="PTHR30319:SF1">
    <property type="entry name" value="TRANSCRIPTIONAL REPRESSOR PAAX"/>
    <property type="match status" value="1"/>
</dbReference>
<dbReference type="GO" id="GO:0006351">
    <property type="term" value="P:DNA-templated transcription"/>
    <property type="evidence" value="ECO:0007669"/>
    <property type="project" value="TreeGrafter"/>
</dbReference>
<evidence type="ECO:0000313" key="4">
    <source>
        <dbReference type="Proteomes" id="UP000248330"/>
    </source>
</evidence>
<dbReference type="Pfam" id="PF07848">
    <property type="entry name" value="PaaX"/>
    <property type="match status" value="1"/>
</dbReference>
<keyword evidence="4" id="KW-1185">Reference proteome</keyword>
<dbReference type="InterPro" id="IPR012906">
    <property type="entry name" value="PaaX-like_N"/>
</dbReference>
<accession>A0A318EDM5</accession>
<name>A0A318EDM5_9GAMM</name>
<dbReference type="Gene3D" id="3.30.70.2650">
    <property type="match status" value="1"/>
</dbReference>
<evidence type="ECO:0000259" key="2">
    <source>
        <dbReference type="Pfam" id="PF08223"/>
    </source>
</evidence>
<dbReference type="InterPro" id="IPR036388">
    <property type="entry name" value="WH-like_DNA-bd_sf"/>
</dbReference>
<dbReference type="EMBL" id="QICN01000002">
    <property type="protein sequence ID" value="PXV70601.1"/>
    <property type="molecule type" value="Genomic_DNA"/>
</dbReference>
<dbReference type="Pfam" id="PF08223">
    <property type="entry name" value="PaaX_C"/>
    <property type="match status" value="1"/>
</dbReference>
<reference evidence="3 4" key="1">
    <citation type="submission" date="2018-04" db="EMBL/GenBank/DDBJ databases">
        <title>Genomic Encyclopedia of Type Strains, Phase IV (KMG-IV): sequencing the most valuable type-strain genomes for metagenomic binning, comparative biology and taxonomic classification.</title>
        <authorList>
            <person name="Goeker M."/>
        </authorList>
    </citation>
    <scope>NUCLEOTIDE SEQUENCE [LARGE SCALE GENOMIC DNA]</scope>
    <source>
        <strain evidence="3 4">DSM 104150</strain>
    </source>
</reference>
<feature type="domain" description="Transcriptional repressor PaaX-like N-terminal" evidence="1">
    <location>
        <begin position="8"/>
        <end position="66"/>
    </location>
</feature>
<dbReference type="OrthoDB" id="6380574at2"/>
<protein>
    <submittedName>
        <fullName evidence="3">PaaX family transcriptional regulator</fullName>
    </submittedName>
</protein>
<gene>
    <name evidence="3" type="ORF">C8D93_102460</name>
</gene>
<comment type="caution">
    <text evidence="3">The sequence shown here is derived from an EMBL/GenBank/DDBJ whole genome shotgun (WGS) entry which is preliminary data.</text>
</comment>